<protein>
    <submittedName>
        <fullName evidence="6">ShKT domain-containing protein</fullName>
    </submittedName>
</protein>
<proteinExistence type="predicted"/>
<dbReference type="WBParaSite" id="Minc3s06762g40285">
    <property type="protein sequence ID" value="Minc3s06762g40285"/>
    <property type="gene ID" value="Minc3s06762g40285"/>
</dbReference>
<dbReference type="InterPro" id="IPR002227">
    <property type="entry name" value="Tyrosinase_Cu-bd"/>
</dbReference>
<dbReference type="Pfam" id="PF00264">
    <property type="entry name" value="Tyrosinase"/>
    <property type="match status" value="1"/>
</dbReference>
<dbReference type="PANTHER" id="PTHR11474">
    <property type="entry name" value="TYROSINASE FAMILY MEMBER"/>
    <property type="match status" value="1"/>
</dbReference>
<feature type="domain" description="ShKT" evidence="4">
    <location>
        <begin position="280"/>
        <end position="314"/>
    </location>
</feature>
<reference evidence="6" key="1">
    <citation type="submission" date="2022-11" db="UniProtKB">
        <authorList>
            <consortium name="WormBaseParasite"/>
        </authorList>
    </citation>
    <scope>IDENTIFICATION</scope>
</reference>
<dbReference type="InterPro" id="IPR003582">
    <property type="entry name" value="ShKT_dom"/>
</dbReference>
<feature type="domain" description="ShKT" evidence="4">
    <location>
        <begin position="324"/>
        <end position="358"/>
    </location>
</feature>
<evidence type="ECO:0000259" key="4">
    <source>
        <dbReference type="PROSITE" id="PS51670"/>
    </source>
</evidence>
<dbReference type="GO" id="GO:0016491">
    <property type="term" value="F:oxidoreductase activity"/>
    <property type="evidence" value="ECO:0007669"/>
    <property type="project" value="InterPro"/>
</dbReference>
<dbReference type="Proteomes" id="UP000887563">
    <property type="component" value="Unplaced"/>
</dbReference>
<dbReference type="InterPro" id="IPR008922">
    <property type="entry name" value="Di-copper_centre_dom_sf"/>
</dbReference>
<evidence type="ECO:0000313" key="6">
    <source>
        <dbReference type="WBParaSite" id="Minc3s06762g40285"/>
    </source>
</evidence>
<feature type="disulfide bond" evidence="2">
    <location>
        <begin position="280"/>
        <end position="314"/>
    </location>
</feature>
<evidence type="ECO:0000313" key="5">
    <source>
        <dbReference type="Proteomes" id="UP000887563"/>
    </source>
</evidence>
<dbReference type="Gene3D" id="1.10.10.1940">
    <property type="match status" value="1"/>
</dbReference>
<feature type="domain" description="ShKT" evidence="4">
    <location>
        <begin position="394"/>
        <end position="428"/>
    </location>
</feature>
<comment type="caution">
    <text evidence="2">Lacks conserved residue(s) required for the propagation of feature annotation.</text>
</comment>
<keyword evidence="1" id="KW-0479">Metal-binding</keyword>
<dbReference type="Pfam" id="PF01549">
    <property type="entry name" value="ShK"/>
    <property type="match status" value="4"/>
</dbReference>
<organism evidence="5 6">
    <name type="scientific">Meloidogyne incognita</name>
    <name type="common">Southern root-knot nematode worm</name>
    <name type="synonym">Oxyuris incognita</name>
    <dbReference type="NCBI Taxonomy" id="6306"/>
    <lineage>
        <taxon>Eukaryota</taxon>
        <taxon>Metazoa</taxon>
        <taxon>Ecdysozoa</taxon>
        <taxon>Nematoda</taxon>
        <taxon>Chromadorea</taxon>
        <taxon>Rhabditida</taxon>
        <taxon>Tylenchina</taxon>
        <taxon>Tylenchomorpha</taxon>
        <taxon>Tylenchoidea</taxon>
        <taxon>Meloidogynidae</taxon>
        <taxon>Meloidogyninae</taxon>
        <taxon>Meloidogyne</taxon>
        <taxon>Meloidogyne incognita group</taxon>
    </lineage>
</organism>
<name>A0A914NKM6_MELIC</name>
<feature type="region of interest" description="Disordered" evidence="3">
    <location>
        <begin position="230"/>
        <end position="263"/>
    </location>
</feature>
<feature type="compositionally biased region" description="Acidic residues" evidence="3">
    <location>
        <begin position="231"/>
        <end position="240"/>
    </location>
</feature>
<dbReference type="SMART" id="SM00254">
    <property type="entry name" value="ShKT"/>
    <property type="match status" value="4"/>
</dbReference>
<keyword evidence="5" id="KW-1185">Reference proteome</keyword>
<evidence type="ECO:0000256" key="2">
    <source>
        <dbReference type="PROSITE-ProRule" id="PRU01005"/>
    </source>
</evidence>
<dbReference type="InterPro" id="IPR050316">
    <property type="entry name" value="Tyrosinase/Hemocyanin"/>
</dbReference>
<feature type="disulfide bond" evidence="2">
    <location>
        <begin position="394"/>
        <end position="428"/>
    </location>
</feature>
<dbReference type="AlphaFoldDB" id="A0A914NKM6"/>
<evidence type="ECO:0000256" key="1">
    <source>
        <dbReference type="ARBA" id="ARBA00022723"/>
    </source>
</evidence>
<feature type="disulfide bond" evidence="2">
    <location>
        <begin position="324"/>
        <end position="358"/>
    </location>
</feature>
<dbReference type="Gene3D" id="1.10.1280.10">
    <property type="entry name" value="Di-copper center containing domain from catechol oxidase"/>
    <property type="match status" value="1"/>
</dbReference>
<dbReference type="GO" id="GO:0046872">
    <property type="term" value="F:metal ion binding"/>
    <property type="evidence" value="ECO:0007669"/>
    <property type="project" value="UniProtKB-KW"/>
</dbReference>
<sequence length="477" mass="54391">MVDPSIALPYWDSTLDGALPTPADSILFSQELMGQADSNGQLRSGRFAPWRTLEGNPFITRFVGSGGACYQESQIQWVWGQRDIALMLAYSFPNAGCPYQLIWNLPELTHGNVHIFVGGDMLDPRTSANDPLFYMHHSFVDYIWEGYRIRQQSRQQRETEYPADNLQCEPAQHFAGTPIYLFCDRSHGAPRCASKVRIGGDCRGFNFQEDVCFNGFCSNGRCVGRQLRADEDGEEEDNEGNETGVVQNDPAGQYPIKSRSSPLKEEPFNKKNFFKIKFACYNEHECCAIWAYEEECENNSAYMDIMCRASCGKCKPDYELIYGCLNRHPHCEEFKKQGLCEREKLWMTENCRKTCNRCREPRAWACTKTRGRSAKLNNNTASFVSGGQCAKKTCYNENQCCQQWSRNGVCTDSPDWMNCNCPISCGSCLPRNFTYGACSDYYKRCKAWANAGECAKSGWMKENCRLSCQNLFKERRT</sequence>
<accession>A0A914NKM6</accession>
<dbReference type="SUPFAM" id="SSF48056">
    <property type="entry name" value="Di-copper centre-containing domain"/>
    <property type="match status" value="1"/>
</dbReference>
<dbReference type="PROSITE" id="PS00498">
    <property type="entry name" value="TYROSINASE_2"/>
    <property type="match status" value="1"/>
</dbReference>
<keyword evidence="2" id="KW-1015">Disulfide bond</keyword>
<dbReference type="PRINTS" id="PR00092">
    <property type="entry name" value="TYROSINASE"/>
</dbReference>
<dbReference type="PANTHER" id="PTHR11474:SF21">
    <property type="entry name" value="SHKT DOMAIN-CONTAINING PROTEIN"/>
    <property type="match status" value="1"/>
</dbReference>
<feature type="domain" description="ShKT" evidence="4">
    <location>
        <begin position="438"/>
        <end position="473"/>
    </location>
</feature>
<dbReference type="PROSITE" id="PS51670">
    <property type="entry name" value="SHKT"/>
    <property type="match status" value="4"/>
</dbReference>
<evidence type="ECO:0000256" key="3">
    <source>
        <dbReference type="SAM" id="MobiDB-lite"/>
    </source>
</evidence>